<keyword evidence="2" id="KW-1185">Reference proteome</keyword>
<sequence length="67" mass="7717">MKVKCVICDGINDIADFSALAKKLRNRPIHTYMCEECSDRILIKTEARLSTGQFHFIKGPINEEKEF</sequence>
<dbReference type="AlphaFoldDB" id="A0A2U3AQK6"/>
<name>A0A2U3AQK6_9BACL</name>
<organism evidence="1 2">
    <name type="scientific">Kurthia sibirica</name>
    <dbReference type="NCBI Taxonomy" id="202750"/>
    <lineage>
        <taxon>Bacteria</taxon>
        <taxon>Bacillati</taxon>
        <taxon>Bacillota</taxon>
        <taxon>Bacilli</taxon>
        <taxon>Bacillales</taxon>
        <taxon>Caryophanaceae</taxon>
        <taxon>Kurthia</taxon>
    </lineage>
</organism>
<dbReference type="InterPro" id="IPR019241">
    <property type="entry name" value="DUF2197"/>
</dbReference>
<evidence type="ECO:0000313" key="1">
    <source>
        <dbReference type="EMBL" id="PWI26786.1"/>
    </source>
</evidence>
<accession>A0A2U3AQK6</accession>
<reference evidence="1 2" key="1">
    <citation type="submission" date="2018-05" db="EMBL/GenBank/DDBJ databases">
        <title>Kurthia sibirica genome sequence.</title>
        <authorList>
            <person name="Maclea K.S."/>
            <person name="Goen A.E."/>
        </authorList>
    </citation>
    <scope>NUCLEOTIDE SEQUENCE [LARGE SCALE GENOMIC DNA]</scope>
    <source>
        <strain evidence="1 2">ATCC 49154</strain>
    </source>
</reference>
<dbReference type="OrthoDB" id="2989868at2"/>
<proteinExistence type="predicted"/>
<protein>
    <submittedName>
        <fullName evidence="1">DUF2197 domain-containing protein</fullName>
    </submittedName>
</protein>
<dbReference type="EMBL" id="QFVR01000001">
    <property type="protein sequence ID" value="PWI26786.1"/>
    <property type="molecule type" value="Genomic_DNA"/>
</dbReference>
<evidence type="ECO:0000313" key="2">
    <source>
        <dbReference type="Proteomes" id="UP000245938"/>
    </source>
</evidence>
<dbReference type="Pfam" id="PF09963">
    <property type="entry name" value="DUF2197"/>
    <property type="match status" value="1"/>
</dbReference>
<comment type="caution">
    <text evidence="1">The sequence shown here is derived from an EMBL/GenBank/DDBJ whole genome shotgun (WGS) entry which is preliminary data.</text>
</comment>
<gene>
    <name evidence="1" type="ORF">DEX24_00365</name>
</gene>
<dbReference type="Proteomes" id="UP000245938">
    <property type="component" value="Unassembled WGS sequence"/>
</dbReference>
<dbReference type="RefSeq" id="WP_109304409.1">
    <property type="nucleotide sequence ID" value="NZ_BJUF01000001.1"/>
</dbReference>